<accession>A0A3M3Y032</accession>
<dbReference type="Proteomes" id="UP000248640">
    <property type="component" value="Chromosome 1"/>
</dbReference>
<evidence type="ECO:0000313" key="2">
    <source>
        <dbReference type="Proteomes" id="UP000248640"/>
    </source>
</evidence>
<sequence>MEPAEFYAFLRDPKLLELMELNKTVDDVFAVTTLLENQNSEVLAWCMNPHEGHSQGDWVIKDFLEAAHAASDGCTYDNRKFFAKWTPGKIRTSSFGAAFVTREFSIKVDEGTANGRLDLFLVDPANKILVAIENKVKASLTVQQLEKYVRAVKGQISNRRVFADYDLAFIVLDQDLESYKERQLLELGKRWVLLDYRWLEASASRARFQLSRGNNSAQLLIAYCQSVTRWQSPTSEKISDLAADLVLTHQTVVNAMRSSKGKPLNQWIPATVQGHLGELTLFVVQHRQVCDKLLSVRGVASLTPLLLKAIPTLSTELVDQGIQWISITPPETTGLMRDEGWPVYVTIYRVAKVSKPSAPKYNVRLVWDKNEFDVDKVSENALRLHLSKSFPGLEKFASSQMRRILLAEHVTPVQAINSAAKIMKLLSAQISNCPGPD</sequence>
<dbReference type="GO" id="GO:0003676">
    <property type="term" value="F:nucleic acid binding"/>
    <property type="evidence" value="ECO:0007669"/>
    <property type="project" value="InterPro"/>
</dbReference>
<reference evidence="1 2" key="1">
    <citation type="submission" date="2018-06" db="EMBL/GenBank/DDBJ databases">
        <authorList>
            <consortium name="Pathogen Informatics"/>
            <person name="Doyle S."/>
        </authorList>
    </citation>
    <scope>NUCLEOTIDE SEQUENCE [LARGE SCALE GENOMIC DNA]</scope>
    <source>
        <strain evidence="1 2">NCTC10038</strain>
    </source>
</reference>
<organism evidence="1 2">
    <name type="scientific">Pseudomonas fluorescens</name>
    <dbReference type="NCBI Taxonomy" id="294"/>
    <lineage>
        <taxon>Bacteria</taxon>
        <taxon>Pseudomonadati</taxon>
        <taxon>Pseudomonadota</taxon>
        <taxon>Gammaproteobacteria</taxon>
        <taxon>Pseudomonadales</taxon>
        <taxon>Pseudomonadaceae</taxon>
        <taxon>Pseudomonas</taxon>
    </lineage>
</organism>
<name>A0A3M3Y032_PSEFL</name>
<dbReference type="AlphaFoldDB" id="A0A3M3Y032"/>
<dbReference type="RefSeq" id="WP_053258819.1">
    <property type="nucleotide sequence ID" value="NZ_CBCRXZ010000004.1"/>
</dbReference>
<dbReference type="Gene3D" id="3.40.1350.10">
    <property type="match status" value="1"/>
</dbReference>
<dbReference type="EMBL" id="LS483372">
    <property type="protein sequence ID" value="SQF97252.1"/>
    <property type="molecule type" value="Genomic_DNA"/>
</dbReference>
<dbReference type="GeneID" id="61635992"/>
<dbReference type="Pfam" id="PF14281">
    <property type="entry name" value="PDDEXK_4"/>
    <property type="match status" value="1"/>
</dbReference>
<evidence type="ECO:0000313" key="1">
    <source>
        <dbReference type="EMBL" id="SQF97252.1"/>
    </source>
</evidence>
<protein>
    <submittedName>
        <fullName evidence="1">Uncharacterized protein</fullName>
    </submittedName>
</protein>
<gene>
    <name evidence="1" type="ORF">NCTC10038_06095</name>
</gene>
<dbReference type="InterPro" id="IPR011856">
    <property type="entry name" value="tRNA_endonuc-like_dom_sf"/>
</dbReference>
<dbReference type="InterPro" id="IPR029470">
    <property type="entry name" value="PDDEXK_4"/>
</dbReference>
<proteinExistence type="predicted"/>